<reference evidence="4 5" key="1">
    <citation type="submission" date="2018-11" db="EMBL/GenBank/DDBJ databases">
        <title>Genome assembly of Steccherinum ochraceum LE-BIN_3174, the white-rot fungus of the Steccherinaceae family (The Residual Polyporoid clade, Polyporales, Basidiomycota).</title>
        <authorList>
            <person name="Fedorova T.V."/>
            <person name="Glazunova O.A."/>
            <person name="Landesman E.O."/>
            <person name="Moiseenko K.V."/>
            <person name="Psurtseva N.V."/>
            <person name="Savinova O.S."/>
            <person name="Shakhova N.V."/>
            <person name="Tyazhelova T.V."/>
            <person name="Vasina D.V."/>
        </authorList>
    </citation>
    <scope>NUCLEOTIDE SEQUENCE [LARGE SCALE GENOMIC DNA]</scope>
    <source>
        <strain evidence="4 5">LE-BIN_3174</strain>
    </source>
</reference>
<feature type="domain" description="DUF6534" evidence="3">
    <location>
        <begin position="167"/>
        <end position="251"/>
    </location>
</feature>
<feature type="transmembrane region" description="Helical" evidence="2">
    <location>
        <begin position="52"/>
        <end position="73"/>
    </location>
</feature>
<sequence>MSSGPSGGQIAQVAHGPSLVGIFMNVLLYGVMLMQSVRYWTTYQRDPTWMKLYVGFLLLADTLNSAFNMAWIYNVLINNFGNNAALQTADWLFESEEAMAGVIAMSVQLFYAWRIHVLIRNPFIVAAVVLTSVVAGRIGTAIAVAMRPSFSDFQSLKVIVIIWLVGSAICDILITTALTFHLRKYRTGFSATDTALNKITRLTVSNGLITSAFAIADVIAFLATPLGIHIAFNYTLVKLYTNSVLSSLNSRPVGERSAYTSSGSKHGNREMPEVSNFVSTSRSLRPQVIVNVETHEMTDVAGDDKDGKVDLEWAVAVQSDGKSSASSTMGIAS</sequence>
<accession>A0A4R0RAW6</accession>
<dbReference type="OrthoDB" id="3183258at2759"/>
<protein>
    <recommendedName>
        <fullName evidence="3">DUF6534 domain-containing protein</fullName>
    </recommendedName>
</protein>
<feature type="transmembrane region" description="Helical" evidence="2">
    <location>
        <begin position="98"/>
        <end position="116"/>
    </location>
</feature>
<keyword evidence="2" id="KW-0472">Membrane</keyword>
<evidence type="ECO:0000256" key="2">
    <source>
        <dbReference type="SAM" id="Phobius"/>
    </source>
</evidence>
<dbReference type="Proteomes" id="UP000292702">
    <property type="component" value="Unassembled WGS sequence"/>
</dbReference>
<feature type="transmembrane region" description="Helical" evidence="2">
    <location>
        <begin position="20"/>
        <end position="40"/>
    </location>
</feature>
<evidence type="ECO:0000313" key="5">
    <source>
        <dbReference type="Proteomes" id="UP000292702"/>
    </source>
</evidence>
<evidence type="ECO:0000313" key="4">
    <source>
        <dbReference type="EMBL" id="TCD63783.1"/>
    </source>
</evidence>
<keyword evidence="2" id="KW-1133">Transmembrane helix</keyword>
<dbReference type="PANTHER" id="PTHR40465:SF1">
    <property type="entry name" value="DUF6534 DOMAIN-CONTAINING PROTEIN"/>
    <property type="match status" value="1"/>
</dbReference>
<feature type="transmembrane region" description="Helical" evidence="2">
    <location>
        <begin position="158"/>
        <end position="180"/>
    </location>
</feature>
<feature type="transmembrane region" description="Helical" evidence="2">
    <location>
        <begin position="123"/>
        <end position="146"/>
    </location>
</feature>
<keyword evidence="2" id="KW-0812">Transmembrane</keyword>
<dbReference type="Pfam" id="PF20152">
    <property type="entry name" value="DUF6534"/>
    <property type="match status" value="1"/>
</dbReference>
<proteinExistence type="predicted"/>
<dbReference type="InterPro" id="IPR045339">
    <property type="entry name" value="DUF6534"/>
</dbReference>
<feature type="region of interest" description="Disordered" evidence="1">
    <location>
        <begin position="253"/>
        <end position="277"/>
    </location>
</feature>
<feature type="transmembrane region" description="Helical" evidence="2">
    <location>
        <begin position="208"/>
        <end position="232"/>
    </location>
</feature>
<dbReference type="PANTHER" id="PTHR40465">
    <property type="entry name" value="CHROMOSOME 1, WHOLE GENOME SHOTGUN SEQUENCE"/>
    <property type="match status" value="1"/>
</dbReference>
<comment type="caution">
    <text evidence="4">The sequence shown here is derived from an EMBL/GenBank/DDBJ whole genome shotgun (WGS) entry which is preliminary data.</text>
</comment>
<organism evidence="4 5">
    <name type="scientific">Steccherinum ochraceum</name>
    <dbReference type="NCBI Taxonomy" id="92696"/>
    <lineage>
        <taxon>Eukaryota</taxon>
        <taxon>Fungi</taxon>
        <taxon>Dikarya</taxon>
        <taxon>Basidiomycota</taxon>
        <taxon>Agaricomycotina</taxon>
        <taxon>Agaricomycetes</taxon>
        <taxon>Polyporales</taxon>
        <taxon>Steccherinaceae</taxon>
        <taxon>Steccherinum</taxon>
    </lineage>
</organism>
<evidence type="ECO:0000256" key="1">
    <source>
        <dbReference type="SAM" id="MobiDB-lite"/>
    </source>
</evidence>
<keyword evidence="5" id="KW-1185">Reference proteome</keyword>
<dbReference type="AlphaFoldDB" id="A0A4R0RAW6"/>
<gene>
    <name evidence="4" type="ORF">EIP91_004966</name>
</gene>
<dbReference type="EMBL" id="RWJN01000276">
    <property type="protein sequence ID" value="TCD63783.1"/>
    <property type="molecule type" value="Genomic_DNA"/>
</dbReference>
<name>A0A4R0RAW6_9APHY</name>
<dbReference type="STRING" id="92696.A0A4R0RAW6"/>
<evidence type="ECO:0000259" key="3">
    <source>
        <dbReference type="Pfam" id="PF20152"/>
    </source>
</evidence>